<feature type="transmembrane region" description="Helical" evidence="1">
    <location>
        <begin position="367"/>
        <end position="390"/>
    </location>
</feature>
<reference evidence="2 3" key="1">
    <citation type="journal article" date="2016" name="Nat. Commun.">
        <title>Thousands of microbial genomes shed light on interconnected biogeochemical processes in an aquifer system.</title>
        <authorList>
            <person name="Anantharaman K."/>
            <person name="Brown C.T."/>
            <person name="Hug L.A."/>
            <person name="Sharon I."/>
            <person name="Castelle C.J."/>
            <person name="Probst A.J."/>
            <person name="Thomas B.C."/>
            <person name="Singh A."/>
            <person name="Wilkins M.J."/>
            <person name="Karaoz U."/>
            <person name="Brodie E.L."/>
            <person name="Williams K.H."/>
            <person name="Hubbard S.S."/>
            <person name="Banfield J.F."/>
        </authorList>
    </citation>
    <scope>NUCLEOTIDE SEQUENCE [LARGE SCALE GENOMIC DNA]</scope>
</reference>
<feature type="transmembrane region" description="Helical" evidence="1">
    <location>
        <begin position="167"/>
        <end position="187"/>
    </location>
</feature>
<evidence type="ECO:0000313" key="3">
    <source>
        <dbReference type="Proteomes" id="UP000177942"/>
    </source>
</evidence>
<evidence type="ECO:0000256" key="1">
    <source>
        <dbReference type="SAM" id="Phobius"/>
    </source>
</evidence>
<sequence>MSKYLKIILAVLIAGLIVNLPIVFAQELPEVGTIVGDPAFEAPAGPIVGDPAFELSGTPGEGGGIRAWAISEIGQGILAVLGKVVGFVTYVINYFIGYIAAVLFTLGGFLIKIGLTMNSQLIDSPTVAAGWVVTRDLANLGFVLAIIVIAFATILRQQSYALKQTLWKLVVVALLVNFSLVIAGVFIDLSGVISNLFISKATQGNLDQFANALASSFGAQQLMKITADDLRGFEGLPEFGANMFGAIASLSFVSLFTVLGAIALLGVAAMLFIRYIALTILLILMPLAWLFWIFPNLASNWSKWWSNFMKWVFFMPAATFFLYLTILLVHNQAENPSSPIDIIKMVGAGGGAETILLTTIANPFETFARMVVILGLLVGGLIAANSFGIYGAGAFMSMANGVKGWAIGQITATGGFAGRSLLRAGSKIDPATGKATPSWAQRVANNLIRVPGLRGAATGLSNLVATSKKGVEGYAKEMDNWTPEMVTNAIKKPGGLLNPELAAALASKAAKFKLTDKLYGDPEKITDEREKDRVKKSNDAATKAMLDAARKMGTQKDILENRLDLGSDKEIADILGKMSPRALIEKVDAIALKDRRVFEKLTPAHREFIAKEGSRDQVINIAKVAITLNKEQPENEAANLILGNSAFMGAMKEAVKENREDFKDFGEYFDKMAEKMSAEAATAQAAQKKEAEEKKK</sequence>
<feature type="transmembrane region" description="Helical" evidence="1">
    <location>
        <begin position="65"/>
        <end position="88"/>
    </location>
</feature>
<proteinExistence type="predicted"/>
<name>A0A1G1ZMA8_9BACT</name>
<keyword evidence="1" id="KW-0812">Transmembrane</keyword>
<protein>
    <submittedName>
        <fullName evidence="2">Uncharacterized protein</fullName>
    </submittedName>
</protein>
<gene>
    <name evidence="2" type="ORF">A3A16_03920</name>
</gene>
<evidence type="ECO:0000313" key="2">
    <source>
        <dbReference type="EMBL" id="OGY65732.1"/>
    </source>
</evidence>
<accession>A0A1G1ZMA8</accession>
<keyword evidence="1" id="KW-0472">Membrane</keyword>
<keyword evidence="1" id="KW-1133">Transmembrane helix</keyword>
<dbReference type="STRING" id="1798407.A3A16_03920"/>
<organism evidence="2 3">
    <name type="scientific">Candidatus Harrisonbacteria bacterium RIFCSPLOWO2_01_FULL_44_18</name>
    <dbReference type="NCBI Taxonomy" id="1798407"/>
    <lineage>
        <taxon>Bacteria</taxon>
        <taxon>Candidatus Harrisoniibacteriota</taxon>
    </lineage>
</organism>
<feature type="transmembrane region" description="Helical" evidence="1">
    <location>
        <begin position="95"/>
        <end position="117"/>
    </location>
</feature>
<feature type="transmembrane region" description="Helical" evidence="1">
    <location>
        <begin position="137"/>
        <end position="155"/>
    </location>
</feature>
<comment type="caution">
    <text evidence="2">The sequence shown here is derived from an EMBL/GenBank/DDBJ whole genome shotgun (WGS) entry which is preliminary data.</text>
</comment>
<dbReference type="Proteomes" id="UP000177942">
    <property type="component" value="Unassembled WGS sequence"/>
</dbReference>
<dbReference type="EMBL" id="MHJJ01000007">
    <property type="protein sequence ID" value="OGY65732.1"/>
    <property type="molecule type" value="Genomic_DNA"/>
</dbReference>
<feature type="transmembrane region" description="Helical" evidence="1">
    <location>
        <begin position="311"/>
        <end position="330"/>
    </location>
</feature>
<feature type="transmembrane region" description="Helical" evidence="1">
    <location>
        <begin position="272"/>
        <end position="291"/>
    </location>
</feature>
<feature type="transmembrane region" description="Helical" evidence="1">
    <location>
        <begin position="243"/>
        <end position="265"/>
    </location>
</feature>
<dbReference type="AlphaFoldDB" id="A0A1G1ZMA8"/>